<evidence type="ECO:0000313" key="3">
    <source>
        <dbReference type="Proteomes" id="UP000775213"/>
    </source>
</evidence>
<proteinExistence type="predicted"/>
<comment type="caution">
    <text evidence="2">The sequence shown here is derived from an EMBL/GenBank/DDBJ whole genome shotgun (WGS) entry which is preliminary data.</text>
</comment>
<dbReference type="AlphaFoldDB" id="A0AAV7FUE7"/>
<dbReference type="Proteomes" id="UP000775213">
    <property type="component" value="Unassembled WGS sequence"/>
</dbReference>
<keyword evidence="3" id="KW-1185">Reference proteome</keyword>
<protein>
    <submittedName>
        <fullName evidence="2">Uncharacterized protein</fullName>
    </submittedName>
</protein>
<keyword evidence="1" id="KW-0812">Transmembrane</keyword>
<organism evidence="2 3">
    <name type="scientific">Dendrobium chrysotoxum</name>
    <name type="common">Orchid</name>
    <dbReference type="NCBI Taxonomy" id="161865"/>
    <lineage>
        <taxon>Eukaryota</taxon>
        <taxon>Viridiplantae</taxon>
        <taxon>Streptophyta</taxon>
        <taxon>Embryophyta</taxon>
        <taxon>Tracheophyta</taxon>
        <taxon>Spermatophyta</taxon>
        <taxon>Magnoliopsida</taxon>
        <taxon>Liliopsida</taxon>
        <taxon>Asparagales</taxon>
        <taxon>Orchidaceae</taxon>
        <taxon>Epidendroideae</taxon>
        <taxon>Malaxideae</taxon>
        <taxon>Dendrobiinae</taxon>
        <taxon>Dendrobium</taxon>
    </lineage>
</organism>
<keyword evidence="1" id="KW-1133">Transmembrane helix</keyword>
<feature type="transmembrane region" description="Helical" evidence="1">
    <location>
        <begin position="6"/>
        <end position="38"/>
    </location>
</feature>
<name>A0AAV7FUE7_DENCH</name>
<evidence type="ECO:0000256" key="1">
    <source>
        <dbReference type="SAM" id="Phobius"/>
    </source>
</evidence>
<gene>
    <name evidence="2" type="ORF">IEQ34_024170</name>
</gene>
<evidence type="ECO:0000313" key="2">
    <source>
        <dbReference type="EMBL" id="KAH0447002.1"/>
    </source>
</evidence>
<accession>A0AAV7FUE7</accession>
<sequence>MDPYVVTFYLGLGIGVIGPAFDISIVIWVPYSLLWLLLNRERIDIIFMEYDSLSRCLDGEMVDTRDSKSRAKGRGGSSPLQGIILRMLIS</sequence>
<keyword evidence="1" id="KW-0472">Membrane</keyword>
<dbReference type="EMBL" id="JAGFBR010000130">
    <property type="protein sequence ID" value="KAH0447002.1"/>
    <property type="molecule type" value="Genomic_DNA"/>
</dbReference>
<reference evidence="2 3" key="1">
    <citation type="journal article" date="2021" name="Hortic Res">
        <title>Chromosome-scale assembly of the Dendrobium chrysotoxum genome enhances the understanding of orchid evolution.</title>
        <authorList>
            <person name="Zhang Y."/>
            <person name="Zhang G.Q."/>
            <person name="Zhang D."/>
            <person name="Liu X.D."/>
            <person name="Xu X.Y."/>
            <person name="Sun W.H."/>
            <person name="Yu X."/>
            <person name="Zhu X."/>
            <person name="Wang Z.W."/>
            <person name="Zhao X."/>
            <person name="Zhong W.Y."/>
            <person name="Chen H."/>
            <person name="Yin W.L."/>
            <person name="Huang T."/>
            <person name="Niu S.C."/>
            <person name="Liu Z.J."/>
        </authorList>
    </citation>
    <scope>NUCLEOTIDE SEQUENCE [LARGE SCALE GENOMIC DNA]</scope>
    <source>
        <strain evidence="2">Lindl</strain>
    </source>
</reference>